<feature type="active site" evidence="9">
    <location>
        <position position="161"/>
    </location>
</feature>
<dbReference type="PANTHER" id="PTHR13504:SF34">
    <property type="entry name" value="PROTEIN ADENYLYLTRANSFERASE FICD"/>
    <property type="match status" value="1"/>
</dbReference>
<dbReference type="OrthoDB" id="439046at2759"/>
<dbReference type="GO" id="GO:0005524">
    <property type="term" value="F:ATP binding"/>
    <property type="evidence" value="ECO:0007669"/>
    <property type="project" value="UniProtKB-KW"/>
</dbReference>
<name>A0A9N9HNH4_9GLOM</name>
<keyword evidence="6 10" id="KW-0067">ATP-binding</keyword>
<evidence type="ECO:0000256" key="2">
    <source>
        <dbReference type="ARBA" id="ARBA00022692"/>
    </source>
</evidence>
<feature type="non-terminal residue" evidence="12">
    <location>
        <position position="216"/>
    </location>
</feature>
<evidence type="ECO:0000259" key="11">
    <source>
        <dbReference type="PROSITE" id="PS51459"/>
    </source>
</evidence>
<dbReference type="SUPFAM" id="SSF140931">
    <property type="entry name" value="Fic-like"/>
    <property type="match status" value="1"/>
</dbReference>
<feature type="non-terminal residue" evidence="12">
    <location>
        <position position="1"/>
    </location>
</feature>
<keyword evidence="2" id="KW-0812">Transmembrane</keyword>
<evidence type="ECO:0000256" key="10">
    <source>
        <dbReference type="PIRSR" id="PIRSR640198-2"/>
    </source>
</evidence>
<proteinExistence type="predicted"/>
<organism evidence="12 13">
    <name type="scientific">Ambispora gerdemannii</name>
    <dbReference type="NCBI Taxonomy" id="144530"/>
    <lineage>
        <taxon>Eukaryota</taxon>
        <taxon>Fungi</taxon>
        <taxon>Fungi incertae sedis</taxon>
        <taxon>Mucoromycota</taxon>
        <taxon>Glomeromycotina</taxon>
        <taxon>Glomeromycetes</taxon>
        <taxon>Archaeosporales</taxon>
        <taxon>Ambisporaceae</taxon>
        <taxon>Ambispora</taxon>
    </lineage>
</organism>
<reference evidence="12" key="1">
    <citation type="submission" date="2021-06" db="EMBL/GenBank/DDBJ databases">
        <authorList>
            <person name="Kallberg Y."/>
            <person name="Tangrot J."/>
            <person name="Rosling A."/>
        </authorList>
    </citation>
    <scope>NUCLEOTIDE SEQUENCE</scope>
    <source>
        <strain evidence="12">MT106</strain>
    </source>
</reference>
<dbReference type="Gene3D" id="1.10.3290.10">
    <property type="entry name" value="Fido-like domain"/>
    <property type="match status" value="1"/>
</dbReference>
<keyword evidence="5" id="KW-0802">TPR repeat</keyword>
<keyword evidence="4 10" id="KW-0547">Nucleotide-binding</keyword>
<dbReference type="EMBL" id="CAJVPL010017135">
    <property type="protein sequence ID" value="CAG8697890.1"/>
    <property type="molecule type" value="Genomic_DNA"/>
</dbReference>
<dbReference type="PROSITE" id="PS51459">
    <property type="entry name" value="FIDO"/>
    <property type="match status" value="1"/>
</dbReference>
<evidence type="ECO:0000256" key="7">
    <source>
        <dbReference type="ARBA" id="ARBA00022989"/>
    </source>
</evidence>
<dbReference type="GO" id="GO:0016020">
    <property type="term" value="C:membrane"/>
    <property type="evidence" value="ECO:0007669"/>
    <property type="project" value="UniProtKB-SubCell"/>
</dbReference>
<evidence type="ECO:0000313" key="12">
    <source>
        <dbReference type="EMBL" id="CAG8697890.1"/>
    </source>
</evidence>
<feature type="binding site" evidence="10">
    <location>
        <begin position="165"/>
        <end position="172"/>
    </location>
    <ligand>
        <name>ATP</name>
        <dbReference type="ChEBI" id="CHEBI:30616"/>
    </ligand>
</feature>
<evidence type="ECO:0000256" key="5">
    <source>
        <dbReference type="ARBA" id="ARBA00022803"/>
    </source>
</evidence>
<dbReference type="PANTHER" id="PTHR13504">
    <property type="entry name" value="FIDO DOMAIN-CONTAINING PROTEIN DDB_G0283145"/>
    <property type="match status" value="1"/>
</dbReference>
<protein>
    <submittedName>
        <fullName evidence="12">7079_t:CDS:1</fullName>
    </submittedName>
</protein>
<keyword evidence="13" id="KW-1185">Reference proteome</keyword>
<evidence type="ECO:0000256" key="6">
    <source>
        <dbReference type="ARBA" id="ARBA00022840"/>
    </source>
</evidence>
<keyword evidence="8" id="KW-0472">Membrane</keyword>
<comment type="caution">
    <text evidence="12">The sequence shown here is derived from an EMBL/GenBank/DDBJ whole genome shotgun (WGS) entry which is preliminary data.</text>
</comment>
<sequence>SQTIWEKMNQDYNIDDLLEHEETQFPAPESLSDKPESEIEIIEIRNHLLATYFLYNTLFKLKQEINLDDIKKIHRILLRDTPQEEFSVWGNIQKAGKFRTVSMQAMGYHLTIYPYGEEIPALMEKFVQFYNKNVSSGNLDEHYIHPLMSSCRILSAFLHIHPFYDGNGRVGRSLMALYLSHAGYPPPVFQQLDRKVYADALYEAQAQKDPIMLYNL</sequence>
<dbReference type="InterPro" id="IPR036597">
    <property type="entry name" value="Fido-like_dom_sf"/>
</dbReference>
<dbReference type="InterPro" id="IPR040198">
    <property type="entry name" value="Fido_containing"/>
</dbReference>
<accession>A0A9N9HNH4</accession>
<keyword evidence="3" id="KW-0677">Repeat</keyword>
<evidence type="ECO:0000256" key="1">
    <source>
        <dbReference type="ARBA" id="ARBA00004167"/>
    </source>
</evidence>
<evidence type="ECO:0000256" key="9">
    <source>
        <dbReference type="PIRSR" id="PIRSR640198-1"/>
    </source>
</evidence>
<evidence type="ECO:0000256" key="4">
    <source>
        <dbReference type="ARBA" id="ARBA00022741"/>
    </source>
</evidence>
<keyword evidence="7" id="KW-1133">Transmembrane helix</keyword>
<dbReference type="Pfam" id="PF02661">
    <property type="entry name" value="Fic"/>
    <property type="match status" value="1"/>
</dbReference>
<dbReference type="Proteomes" id="UP000789831">
    <property type="component" value="Unassembled WGS sequence"/>
</dbReference>
<evidence type="ECO:0000256" key="8">
    <source>
        <dbReference type="ARBA" id="ARBA00023136"/>
    </source>
</evidence>
<dbReference type="AlphaFoldDB" id="A0A9N9HNH4"/>
<dbReference type="InterPro" id="IPR003812">
    <property type="entry name" value="Fido"/>
</dbReference>
<evidence type="ECO:0000256" key="3">
    <source>
        <dbReference type="ARBA" id="ARBA00022737"/>
    </source>
</evidence>
<feature type="domain" description="Fido" evidence="11">
    <location>
        <begin position="65"/>
        <end position="216"/>
    </location>
</feature>
<comment type="subcellular location">
    <subcellularLocation>
        <location evidence="1">Membrane</location>
        <topology evidence="1">Single-pass membrane protein</topology>
    </subcellularLocation>
</comment>
<gene>
    <name evidence="12" type="ORF">AGERDE_LOCUS13361</name>
</gene>
<evidence type="ECO:0000313" key="13">
    <source>
        <dbReference type="Proteomes" id="UP000789831"/>
    </source>
</evidence>